<keyword evidence="4" id="KW-1185">Reference proteome</keyword>
<sequence>MLQRRTFVSSIACAGLIAGAIGTASSVRAQRPVHPIVRPPRPGGPLGPGRLDTGAGVASGPLPGVFVVVAVDTQADTLQLRDEGGRTGVVHVQGDMFDLASLKPGDEVEVDFLVPQPGDTRLEAGGLWKVQR</sequence>
<dbReference type="RefSeq" id="WP_201675218.1">
    <property type="nucleotide sequence ID" value="NZ_JAEQNE010000003.1"/>
</dbReference>
<gene>
    <name evidence="3" type="ORF">JJ685_15790</name>
</gene>
<evidence type="ECO:0000256" key="2">
    <source>
        <dbReference type="SAM" id="SignalP"/>
    </source>
</evidence>
<organism evidence="3 4">
    <name type="scientific">Ramlibacter monticola</name>
    <dbReference type="NCBI Taxonomy" id="1926872"/>
    <lineage>
        <taxon>Bacteria</taxon>
        <taxon>Pseudomonadati</taxon>
        <taxon>Pseudomonadota</taxon>
        <taxon>Betaproteobacteria</taxon>
        <taxon>Burkholderiales</taxon>
        <taxon>Comamonadaceae</taxon>
        <taxon>Ramlibacter</taxon>
    </lineage>
</organism>
<feature type="region of interest" description="Disordered" evidence="1">
    <location>
        <begin position="32"/>
        <end position="56"/>
    </location>
</feature>
<dbReference type="EMBL" id="JAEQNE010000003">
    <property type="protein sequence ID" value="MBL0392601.1"/>
    <property type="molecule type" value="Genomic_DNA"/>
</dbReference>
<evidence type="ECO:0000313" key="3">
    <source>
        <dbReference type="EMBL" id="MBL0392601.1"/>
    </source>
</evidence>
<comment type="caution">
    <text evidence="3">The sequence shown here is derived from an EMBL/GenBank/DDBJ whole genome shotgun (WGS) entry which is preliminary data.</text>
</comment>
<evidence type="ECO:0008006" key="5">
    <source>
        <dbReference type="Google" id="ProtNLM"/>
    </source>
</evidence>
<keyword evidence="2" id="KW-0732">Signal</keyword>
<accession>A0A936Z1J9</accession>
<protein>
    <recommendedName>
        <fullName evidence="5">DUF5666 domain-containing protein</fullName>
    </recommendedName>
</protein>
<proteinExistence type="predicted"/>
<evidence type="ECO:0000313" key="4">
    <source>
        <dbReference type="Proteomes" id="UP000599109"/>
    </source>
</evidence>
<dbReference type="AlphaFoldDB" id="A0A936Z1J9"/>
<name>A0A936Z1J9_9BURK</name>
<feature type="chain" id="PRO_5037489103" description="DUF5666 domain-containing protein" evidence="2">
    <location>
        <begin position="30"/>
        <end position="132"/>
    </location>
</feature>
<reference evidence="3 4" key="1">
    <citation type="journal article" date="2017" name="Int. J. Syst. Evol. Microbiol.">
        <title>Ramlibacter monticola sp. nov., isolated from forest soil.</title>
        <authorList>
            <person name="Chaudhary D.K."/>
            <person name="Kim J."/>
        </authorList>
    </citation>
    <scope>NUCLEOTIDE SEQUENCE [LARGE SCALE GENOMIC DNA]</scope>
    <source>
        <strain evidence="3 4">KACC 19175</strain>
    </source>
</reference>
<dbReference type="Proteomes" id="UP000599109">
    <property type="component" value="Unassembled WGS sequence"/>
</dbReference>
<feature type="signal peptide" evidence="2">
    <location>
        <begin position="1"/>
        <end position="29"/>
    </location>
</feature>
<evidence type="ECO:0000256" key="1">
    <source>
        <dbReference type="SAM" id="MobiDB-lite"/>
    </source>
</evidence>